<evidence type="ECO:0000259" key="13">
    <source>
        <dbReference type="PROSITE" id="PS50089"/>
    </source>
</evidence>
<dbReference type="GO" id="GO:0005634">
    <property type="term" value="C:nucleus"/>
    <property type="evidence" value="ECO:0007669"/>
    <property type="project" value="UniProtKB-SubCell"/>
</dbReference>
<keyword evidence="6" id="KW-0227">DNA damage</keyword>
<comment type="caution">
    <text evidence="14">The sequence shown here is derived from an EMBL/GenBank/DDBJ whole genome shotgun (WGS) entry which is preliminary data.</text>
</comment>
<accession>A0AAE0DRT5</accession>
<evidence type="ECO:0000256" key="8">
    <source>
        <dbReference type="ARBA" id="ARBA00022786"/>
    </source>
</evidence>
<dbReference type="GO" id="GO:0061630">
    <property type="term" value="F:ubiquitin protein ligase activity"/>
    <property type="evidence" value="ECO:0007669"/>
    <property type="project" value="UniProtKB-EC"/>
</dbReference>
<gene>
    <name evidence="14" type="ORF">Dsin_031009</name>
</gene>
<comment type="subcellular location">
    <subcellularLocation>
        <location evidence="2">Nucleus</location>
    </subcellularLocation>
</comment>
<feature type="domain" description="RING-type" evidence="13">
    <location>
        <begin position="201"/>
        <end position="238"/>
    </location>
</feature>
<evidence type="ECO:0000256" key="9">
    <source>
        <dbReference type="ARBA" id="ARBA00022833"/>
    </source>
</evidence>
<keyword evidence="15" id="KW-1185">Reference proteome</keyword>
<dbReference type="PANTHER" id="PTHR23328:SF0">
    <property type="entry name" value="RING-TYPE DOMAIN-CONTAINING PROTEIN"/>
    <property type="match status" value="1"/>
</dbReference>
<keyword evidence="8" id="KW-0833">Ubl conjugation pathway</keyword>
<dbReference type="GO" id="GO:0006302">
    <property type="term" value="P:double-strand break repair"/>
    <property type="evidence" value="ECO:0007669"/>
    <property type="project" value="TreeGrafter"/>
</dbReference>
<dbReference type="InterPro" id="IPR018957">
    <property type="entry name" value="Znf_C3HC4_RING-type"/>
</dbReference>
<dbReference type="PANTHER" id="PTHR23328">
    <property type="entry name" value="RING-TYPE DOMAIN-CONTAINING PROTEIN"/>
    <property type="match status" value="1"/>
</dbReference>
<feature type="region of interest" description="Disordered" evidence="12">
    <location>
        <begin position="106"/>
        <end position="135"/>
    </location>
</feature>
<dbReference type="InterPro" id="IPR001841">
    <property type="entry name" value="Znf_RING"/>
</dbReference>
<dbReference type="PROSITE" id="PS00518">
    <property type="entry name" value="ZF_RING_1"/>
    <property type="match status" value="1"/>
</dbReference>
<evidence type="ECO:0000256" key="1">
    <source>
        <dbReference type="ARBA" id="ARBA00000900"/>
    </source>
</evidence>
<dbReference type="GO" id="GO:0035861">
    <property type="term" value="C:site of double-strand break"/>
    <property type="evidence" value="ECO:0007669"/>
    <property type="project" value="TreeGrafter"/>
</dbReference>
<evidence type="ECO:0000313" key="15">
    <source>
        <dbReference type="Proteomes" id="UP001281410"/>
    </source>
</evidence>
<dbReference type="Pfam" id="PF00097">
    <property type="entry name" value="zf-C3HC4"/>
    <property type="match status" value="1"/>
</dbReference>
<evidence type="ECO:0000256" key="11">
    <source>
        <dbReference type="PROSITE-ProRule" id="PRU00175"/>
    </source>
</evidence>
<sequence>MVIEEESKASPQDQKQQNPVAENGDGVFSPRFKSVAAMAGWDEEAILVAALVVEDTPDRLCKHKKRTGLQFKTPPSNSRRKRRAQRRSPVSIPIVVLDLDEEQSAKGESEQTKVEVKNVANEEKRTEEEKKTEGDELKIEEDSGVSCSNSVVPCIDKLREELSCAVSISELCTFVPDLAFIDCETKRISIYCNLDDLCWQICLEICYEPSTTTCGHSFCKKCLRSAADKCGKRCPKCRQLISNGRSCTVNTVLWNTIQLLFPQEVEARKAGGALNNPEENEHRSPARGNQYNVRTRSSRPSLASTSSQTSSTRRRGIPSQAEDAEHRILGRGSHNNVESRSVRPASVLHRDETTRRRGRPSQDEVAATALRLERENLARLLGRDGSVRRWRITSNEDDDEDAVLALRLQREEFMDAFRENPDQSSRTSLSSARSNLRAMASRAINIRTRRHPI</sequence>
<dbReference type="InterPro" id="IPR013083">
    <property type="entry name" value="Znf_RING/FYVE/PHD"/>
</dbReference>
<dbReference type="EC" id="2.3.2.27" evidence="3"/>
<organism evidence="14 15">
    <name type="scientific">Dipteronia sinensis</name>
    <dbReference type="NCBI Taxonomy" id="43782"/>
    <lineage>
        <taxon>Eukaryota</taxon>
        <taxon>Viridiplantae</taxon>
        <taxon>Streptophyta</taxon>
        <taxon>Embryophyta</taxon>
        <taxon>Tracheophyta</taxon>
        <taxon>Spermatophyta</taxon>
        <taxon>Magnoliopsida</taxon>
        <taxon>eudicotyledons</taxon>
        <taxon>Gunneridae</taxon>
        <taxon>Pentapetalae</taxon>
        <taxon>rosids</taxon>
        <taxon>malvids</taxon>
        <taxon>Sapindales</taxon>
        <taxon>Sapindaceae</taxon>
        <taxon>Hippocastanoideae</taxon>
        <taxon>Acereae</taxon>
        <taxon>Dipteronia</taxon>
    </lineage>
</organism>
<name>A0AAE0DRT5_9ROSI</name>
<feature type="region of interest" description="Disordered" evidence="12">
    <location>
        <begin position="1"/>
        <end position="28"/>
    </location>
</feature>
<evidence type="ECO:0000256" key="12">
    <source>
        <dbReference type="SAM" id="MobiDB-lite"/>
    </source>
</evidence>
<dbReference type="InterPro" id="IPR017907">
    <property type="entry name" value="Znf_RING_CS"/>
</dbReference>
<evidence type="ECO:0000256" key="7">
    <source>
        <dbReference type="ARBA" id="ARBA00022771"/>
    </source>
</evidence>
<feature type="compositionally biased region" description="Polar residues" evidence="12">
    <location>
        <begin position="9"/>
        <end position="20"/>
    </location>
</feature>
<evidence type="ECO:0000256" key="6">
    <source>
        <dbReference type="ARBA" id="ARBA00022763"/>
    </source>
</evidence>
<evidence type="ECO:0000313" key="14">
    <source>
        <dbReference type="EMBL" id="KAK3183723.1"/>
    </source>
</evidence>
<reference evidence="14" key="1">
    <citation type="journal article" date="2023" name="Plant J.">
        <title>Genome sequences and population genomics provide insights into the demographic history, inbreeding, and mutation load of two 'living fossil' tree species of Dipteronia.</title>
        <authorList>
            <person name="Feng Y."/>
            <person name="Comes H.P."/>
            <person name="Chen J."/>
            <person name="Zhu S."/>
            <person name="Lu R."/>
            <person name="Zhang X."/>
            <person name="Li P."/>
            <person name="Qiu J."/>
            <person name="Olsen K.M."/>
            <person name="Qiu Y."/>
        </authorList>
    </citation>
    <scope>NUCLEOTIDE SEQUENCE</scope>
    <source>
        <strain evidence="14">NBL</strain>
    </source>
</reference>
<dbReference type="PROSITE" id="PS50089">
    <property type="entry name" value="ZF_RING_2"/>
    <property type="match status" value="1"/>
</dbReference>
<feature type="compositionally biased region" description="Low complexity" evidence="12">
    <location>
        <begin position="294"/>
        <end position="311"/>
    </location>
</feature>
<dbReference type="GO" id="GO:0008270">
    <property type="term" value="F:zinc ion binding"/>
    <property type="evidence" value="ECO:0007669"/>
    <property type="project" value="UniProtKB-KW"/>
</dbReference>
<dbReference type="AlphaFoldDB" id="A0AAE0DRT5"/>
<dbReference type="Proteomes" id="UP001281410">
    <property type="component" value="Unassembled WGS sequence"/>
</dbReference>
<proteinExistence type="predicted"/>
<comment type="catalytic activity">
    <reaction evidence="1">
        <text>S-ubiquitinyl-[E2 ubiquitin-conjugating enzyme]-L-cysteine + [acceptor protein]-L-lysine = [E2 ubiquitin-conjugating enzyme]-L-cysteine + N(6)-ubiquitinyl-[acceptor protein]-L-lysine.</text>
        <dbReference type="EC" id="2.3.2.27"/>
    </reaction>
</comment>
<keyword evidence="4" id="KW-0808">Transferase</keyword>
<feature type="region of interest" description="Disordered" evidence="12">
    <location>
        <begin position="64"/>
        <end position="88"/>
    </location>
</feature>
<evidence type="ECO:0000256" key="3">
    <source>
        <dbReference type="ARBA" id="ARBA00012483"/>
    </source>
</evidence>
<keyword evidence="10" id="KW-0539">Nucleus</keyword>
<evidence type="ECO:0000256" key="2">
    <source>
        <dbReference type="ARBA" id="ARBA00004123"/>
    </source>
</evidence>
<dbReference type="GO" id="GO:0031491">
    <property type="term" value="F:nucleosome binding"/>
    <property type="evidence" value="ECO:0007669"/>
    <property type="project" value="TreeGrafter"/>
</dbReference>
<keyword evidence="7 11" id="KW-0863">Zinc-finger</keyword>
<evidence type="ECO:0000256" key="10">
    <source>
        <dbReference type="ARBA" id="ARBA00023242"/>
    </source>
</evidence>
<dbReference type="SUPFAM" id="SSF57850">
    <property type="entry name" value="RING/U-box"/>
    <property type="match status" value="1"/>
</dbReference>
<evidence type="ECO:0000256" key="5">
    <source>
        <dbReference type="ARBA" id="ARBA00022723"/>
    </source>
</evidence>
<protein>
    <recommendedName>
        <fullName evidence="3">RING-type E3 ubiquitin transferase</fullName>
        <ecNumber evidence="3">2.3.2.27</ecNumber>
    </recommendedName>
</protein>
<keyword evidence="9" id="KW-0862">Zinc</keyword>
<keyword evidence="5" id="KW-0479">Metal-binding</keyword>
<dbReference type="EMBL" id="JANJYJ010000010">
    <property type="protein sequence ID" value="KAK3183723.1"/>
    <property type="molecule type" value="Genomic_DNA"/>
</dbReference>
<feature type="region of interest" description="Disordered" evidence="12">
    <location>
        <begin position="273"/>
        <end position="362"/>
    </location>
</feature>
<evidence type="ECO:0000256" key="4">
    <source>
        <dbReference type="ARBA" id="ARBA00022679"/>
    </source>
</evidence>
<dbReference type="InterPro" id="IPR051657">
    <property type="entry name" value="RNF168/RNF169_E3_ubiq-ligase"/>
</dbReference>
<dbReference type="Gene3D" id="3.30.40.10">
    <property type="entry name" value="Zinc/RING finger domain, C3HC4 (zinc finger)"/>
    <property type="match status" value="1"/>
</dbReference>